<dbReference type="SUPFAM" id="SSF47592">
    <property type="entry name" value="SWIB/MDM2 domain"/>
    <property type="match status" value="1"/>
</dbReference>
<dbReference type="PANTHER" id="PTHR13844">
    <property type="entry name" value="SWI/SNF-RELATED MATRIX-ASSOCIATED ACTIN-DEPENDENT REGULATOR OF CHROMATIN SUBFAMILY D"/>
    <property type="match status" value="1"/>
</dbReference>
<evidence type="ECO:0000256" key="1">
    <source>
        <dbReference type="SAM" id="MobiDB-lite"/>
    </source>
</evidence>
<proteinExistence type="predicted"/>
<dbReference type="Pfam" id="PF02201">
    <property type="entry name" value="SWIB"/>
    <property type="match status" value="1"/>
</dbReference>
<feature type="domain" description="DM2" evidence="2">
    <location>
        <begin position="195"/>
        <end position="272"/>
    </location>
</feature>
<protein>
    <recommendedName>
        <fullName evidence="2">DM2 domain-containing protein</fullName>
    </recommendedName>
</protein>
<dbReference type="PROSITE" id="PS51925">
    <property type="entry name" value="SWIB_MDM2"/>
    <property type="match status" value="1"/>
</dbReference>
<feature type="region of interest" description="Disordered" evidence="1">
    <location>
        <begin position="1"/>
        <end position="20"/>
    </location>
</feature>
<dbReference type="SMART" id="SM00151">
    <property type="entry name" value="SWIB"/>
    <property type="match status" value="1"/>
</dbReference>
<name>A0ABR2YV47_9CHLO</name>
<evidence type="ECO:0000259" key="2">
    <source>
        <dbReference type="PROSITE" id="PS51925"/>
    </source>
</evidence>
<organism evidence="3 4">
    <name type="scientific">Coccomyxa subellipsoidea</name>
    <dbReference type="NCBI Taxonomy" id="248742"/>
    <lineage>
        <taxon>Eukaryota</taxon>
        <taxon>Viridiplantae</taxon>
        <taxon>Chlorophyta</taxon>
        <taxon>core chlorophytes</taxon>
        <taxon>Trebouxiophyceae</taxon>
        <taxon>Trebouxiophyceae incertae sedis</taxon>
        <taxon>Coccomyxaceae</taxon>
        <taxon>Coccomyxa</taxon>
    </lineage>
</organism>
<keyword evidence="4" id="KW-1185">Reference proteome</keyword>
<gene>
    <name evidence="3" type="ORF">WJX75_008710</name>
</gene>
<evidence type="ECO:0000313" key="4">
    <source>
        <dbReference type="Proteomes" id="UP001491310"/>
    </source>
</evidence>
<evidence type="ECO:0000313" key="3">
    <source>
        <dbReference type="EMBL" id="KAK9915404.1"/>
    </source>
</evidence>
<dbReference type="InterPro" id="IPR019835">
    <property type="entry name" value="SWIB_domain"/>
</dbReference>
<dbReference type="Gene3D" id="1.10.245.10">
    <property type="entry name" value="SWIB/MDM2 domain"/>
    <property type="match status" value="1"/>
</dbReference>
<dbReference type="Proteomes" id="UP001491310">
    <property type="component" value="Unassembled WGS sequence"/>
</dbReference>
<dbReference type="InterPro" id="IPR036885">
    <property type="entry name" value="SWIB_MDM2_dom_sf"/>
</dbReference>
<comment type="caution">
    <text evidence="3">The sequence shown here is derived from an EMBL/GenBank/DDBJ whole genome shotgun (WGS) entry which is preliminary data.</text>
</comment>
<dbReference type="CDD" id="cd10568">
    <property type="entry name" value="SWIB_like"/>
    <property type="match status" value="1"/>
</dbReference>
<dbReference type="EMBL" id="JALJOT010000005">
    <property type="protein sequence ID" value="KAK9915404.1"/>
    <property type="molecule type" value="Genomic_DNA"/>
</dbReference>
<sequence length="410" mass="45079">MLPALKRQKKRKLPEKAASDRVVPELPQSALFSAAADLERQLDATMASHRAYITALMGGQKKVPKKLRLFLQSRHFHQGARTSNGSAAAEPPSWEFEISGKVIDAAEAERTVAPAAPSTAAQPAAVTAAAAPSKGLPMSSYLRRLTIRLDQQLHSNDGVITWTKALHEGPHKEKFSIRRRGQQDVAVQIEVNAEHAPELFTLSPPLADLVGMQHGSRQRVLHALWHYISLNKLQVANQADLVNCDERLAGLLGDKVIKLSSLSERIGHMLTRVPTPVLEYTIRTQGKARRECYDIDIEVPLRPGEDCAPQPVLDPEIDVLDKKIAGLLQRIEETSRRRNFFLAFSQSPVDFINALIASQARDLRSALAADAGGPGSAGAPQAMRRSELFHGRWVEDAVRRYLGRRIAAGS</sequence>
<reference evidence="3 4" key="1">
    <citation type="journal article" date="2024" name="Nat. Commun.">
        <title>Phylogenomics reveals the evolutionary origins of lichenization in chlorophyte algae.</title>
        <authorList>
            <person name="Puginier C."/>
            <person name="Libourel C."/>
            <person name="Otte J."/>
            <person name="Skaloud P."/>
            <person name="Haon M."/>
            <person name="Grisel S."/>
            <person name="Petersen M."/>
            <person name="Berrin J.G."/>
            <person name="Delaux P.M."/>
            <person name="Dal Grande F."/>
            <person name="Keller J."/>
        </authorList>
    </citation>
    <scope>NUCLEOTIDE SEQUENCE [LARGE SCALE GENOMIC DNA]</scope>
    <source>
        <strain evidence="3 4">SAG 216-7</strain>
    </source>
</reference>
<accession>A0ABR2YV47</accession>
<dbReference type="InterPro" id="IPR003121">
    <property type="entry name" value="SWIB_MDM2_domain"/>
</dbReference>
<feature type="compositionally biased region" description="Basic residues" evidence="1">
    <location>
        <begin position="1"/>
        <end position="13"/>
    </location>
</feature>